<reference evidence="2 3" key="1">
    <citation type="submission" date="2019-05" db="EMBL/GenBank/DDBJ databases">
        <title>Another draft genome of Portunus trituberculatus and its Hox gene families provides insights of decapod evolution.</title>
        <authorList>
            <person name="Jeong J.-H."/>
            <person name="Song I."/>
            <person name="Kim S."/>
            <person name="Choi T."/>
            <person name="Kim D."/>
            <person name="Ryu S."/>
            <person name="Kim W."/>
        </authorList>
    </citation>
    <scope>NUCLEOTIDE SEQUENCE [LARGE SCALE GENOMIC DNA]</scope>
    <source>
        <tissue evidence="2">Muscle</tissue>
    </source>
</reference>
<dbReference type="Proteomes" id="UP000324222">
    <property type="component" value="Unassembled WGS sequence"/>
</dbReference>
<evidence type="ECO:0000313" key="3">
    <source>
        <dbReference type="Proteomes" id="UP000324222"/>
    </source>
</evidence>
<accession>A0A5B7JUJ4</accession>
<dbReference type="AlphaFoldDB" id="A0A5B7JUJ4"/>
<organism evidence="2 3">
    <name type="scientific">Portunus trituberculatus</name>
    <name type="common">Swimming crab</name>
    <name type="synonym">Neptunus trituberculatus</name>
    <dbReference type="NCBI Taxonomy" id="210409"/>
    <lineage>
        <taxon>Eukaryota</taxon>
        <taxon>Metazoa</taxon>
        <taxon>Ecdysozoa</taxon>
        <taxon>Arthropoda</taxon>
        <taxon>Crustacea</taxon>
        <taxon>Multicrustacea</taxon>
        <taxon>Malacostraca</taxon>
        <taxon>Eumalacostraca</taxon>
        <taxon>Eucarida</taxon>
        <taxon>Decapoda</taxon>
        <taxon>Pleocyemata</taxon>
        <taxon>Brachyura</taxon>
        <taxon>Eubrachyura</taxon>
        <taxon>Portunoidea</taxon>
        <taxon>Portunidae</taxon>
        <taxon>Portuninae</taxon>
        <taxon>Portunus</taxon>
    </lineage>
</organism>
<gene>
    <name evidence="2" type="ORF">E2C01_093345</name>
</gene>
<protein>
    <submittedName>
        <fullName evidence="2">Uncharacterized protein</fullName>
    </submittedName>
</protein>
<feature type="region of interest" description="Disordered" evidence="1">
    <location>
        <begin position="1"/>
        <end position="24"/>
    </location>
</feature>
<dbReference type="EMBL" id="VSRR010112317">
    <property type="protein sequence ID" value="MPC97996.1"/>
    <property type="molecule type" value="Genomic_DNA"/>
</dbReference>
<proteinExistence type="predicted"/>
<name>A0A5B7JUJ4_PORTR</name>
<sequence>MPASAQPVMTTSAPGGAFSPPLVT</sequence>
<evidence type="ECO:0000313" key="2">
    <source>
        <dbReference type="EMBL" id="MPC97996.1"/>
    </source>
</evidence>
<evidence type="ECO:0000256" key="1">
    <source>
        <dbReference type="SAM" id="MobiDB-lite"/>
    </source>
</evidence>
<keyword evidence="3" id="KW-1185">Reference proteome</keyword>
<comment type="caution">
    <text evidence="2">The sequence shown here is derived from an EMBL/GenBank/DDBJ whole genome shotgun (WGS) entry which is preliminary data.</text>
</comment>